<keyword evidence="1" id="KW-1133">Transmembrane helix</keyword>
<dbReference type="EMBL" id="JBHUNA010000024">
    <property type="protein sequence ID" value="MFD2761567.1"/>
    <property type="molecule type" value="Genomic_DNA"/>
</dbReference>
<keyword evidence="1" id="KW-0472">Membrane</keyword>
<comment type="caution">
    <text evidence="2">The sequence shown here is derived from an EMBL/GenBank/DDBJ whole genome shotgun (WGS) entry which is preliminary data.</text>
</comment>
<keyword evidence="1" id="KW-0812">Transmembrane</keyword>
<protein>
    <submittedName>
        <fullName evidence="2">Uncharacterized protein</fullName>
    </submittedName>
</protein>
<gene>
    <name evidence="2" type="ORF">ACFSUO_11450</name>
</gene>
<accession>A0ABW5V714</accession>
<evidence type="ECO:0000313" key="3">
    <source>
        <dbReference type="Proteomes" id="UP001597502"/>
    </source>
</evidence>
<dbReference type="Proteomes" id="UP001597502">
    <property type="component" value="Unassembled WGS sequence"/>
</dbReference>
<dbReference type="RefSeq" id="WP_382394194.1">
    <property type="nucleotide sequence ID" value="NZ_JBHUNA010000024.1"/>
</dbReference>
<feature type="transmembrane region" description="Helical" evidence="1">
    <location>
        <begin position="35"/>
        <end position="60"/>
    </location>
</feature>
<evidence type="ECO:0000313" key="2">
    <source>
        <dbReference type="EMBL" id="MFD2761567.1"/>
    </source>
</evidence>
<organism evidence="2 3">
    <name type="scientific">Lentibacillus juripiscarius</name>
    <dbReference type="NCBI Taxonomy" id="257446"/>
    <lineage>
        <taxon>Bacteria</taxon>
        <taxon>Bacillati</taxon>
        <taxon>Bacillota</taxon>
        <taxon>Bacilli</taxon>
        <taxon>Bacillales</taxon>
        <taxon>Bacillaceae</taxon>
        <taxon>Lentibacillus</taxon>
    </lineage>
</organism>
<proteinExistence type="predicted"/>
<name>A0ABW5V714_9BACI</name>
<sequence>MDGKEFIVWGVFTYDGKAAGNAGANTRDAERGIPIAAGLLASFFFGGNVAILGNLINFNVLPKEVSLFKRVKGVAQR</sequence>
<reference evidence="3" key="1">
    <citation type="journal article" date="2019" name="Int. J. Syst. Evol. Microbiol.">
        <title>The Global Catalogue of Microorganisms (GCM) 10K type strain sequencing project: providing services to taxonomists for standard genome sequencing and annotation.</title>
        <authorList>
            <consortium name="The Broad Institute Genomics Platform"/>
            <consortium name="The Broad Institute Genome Sequencing Center for Infectious Disease"/>
            <person name="Wu L."/>
            <person name="Ma J."/>
        </authorList>
    </citation>
    <scope>NUCLEOTIDE SEQUENCE [LARGE SCALE GENOMIC DNA]</scope>
    <source>
        <strain evidence="3">TISTR 1535</strain>
    </source>
</reference>
<keyword evidence="3" id="KW-1185">Reference proteome</keyword>
<evidence type="ECO:0000256" key="1">
    <source>
        <dbReference type="SAM" id="Phobius"/>
    </source>
</evidence>